<organism evidence="7 8">
    <name type="scientific">Chelydra serpentina</name>
    <name type="common">Snapping turtle</name>
    <name type="synonym">Testudo serpentina</name>
    <dbReference type="NCBI Taxonomy" id="8475"/>
    <lineage>
        <taxon>Eukaryota</taxon>
        <taxon>Metazoa</taxon>
        <taxon>Chordata</taxon>
        <taxon>Craniata</taxon>
        <taxon>Vertebrata</taxon>
        <taxon>Euteleostomi</taxon>
        <taxon>Archelosauria</taxon>
        <taxon>Testudinata</taxon>
        <taxon>Testudines</taxon>
        <taxon>Cryptodira</taxon>
        <taxon>Durocryptodira</taxon>
        <taxon>Americhelydia</taxon>
        <taxon>Chelydroidea</taxon>
        <taxon>Chelydridae</taxon>
        <taxon>Chelydra</taxon>
    </lineage>
</organism>
<feature type="region of interest" description="Disordered" evidence="6">
    <location>
        <begin position="1"/>
        <end position="61"/>
    </location>
</feature>
<dbReference type="InterPro" id="IPR030072">
    <property type="entry name" value="XIRP1/XIRP2"/>
</dbReference>
<feature type="compositionally biased region" description="Polar residues" evidence="6">
    <location>
        <begin position="2311"/>
        <end position="2320"/>
    </location>
</feature>
<feature type="region of interest" description="Disordered" evidence="6">
    <location>
        <begin position="1421"/>
        <end position="1486"/>
    </location>
</feature>
<feature type="compositionally biased region" description="Polar residues" evidence="6">
    <location>
        <begin position="1527"/>
        <end position="1546"/>
    </location>
</feature>
<comment type="subcellular location">
    <subcellularLocation>
        <location evidence="1">Cell junction</location>
    </subcellularLocation>
</comment>
<feature type="repeat" description="Xin" evidence="5">
    <location>
        <begin position="188"/>
        <end position="203"/>
    </location>
</feature>
<feature type="repeat" description="Xin" evidence="5">
    <location>
        <begin position="227"/>
        <end position="242"/>
    </location>
</feature>
<evidence type="ECO:0000313" key="7">
    <source>
        <dbReference type="Ensembl" id="ENSCSRP00000022074.1"/>
    </source>
</evidence>
<feature type="repeat" description="Xin" evidence="5">
    <location>
        <begin position="969"/>
        <end position="984"/>
    </location>
</feature>
<keyword evidence="2" id="KW-0677">Repeat</keyword>
<feature type="repeat" description="Xin" evidence="5">
    <location>
        <begin position="267"/>
        <end position="282"/>
    </location>
</feature>
<feature type="compositionally biased region" description="Polar residues" evidence="6">
    <location>
        <begin position="2010"/>
        <end position="2030"/>
    </location>
</feature>
<feature type="repeat" description="Xin" evidence="5">
    <location>
        <begin position="1073"/>
        <end position="1088"/>
    </location>
</feature>
<protein>
    <submittedName>
        <fullName evidence="7">Xin actin binding repeat containing 1</fullName>
    </submittedName>
</protein>
<feature type="compositionally biased region" description="Polar residues" evidence="6">
    <location>
        <begin position="1724"/>
        <end position="1737"/>
    </location>
</feature>
<dbReference type="InterPro" id="IPR012510">
    <property type="entry name" value="Actin-binding_Xin_repeat"/>
</dbReference>
<feature type="compositionally biased region" description="Polar residues" evidence="6">
    <location>
        <begin position="1467"/>
        <end position="1479"/>
    </location>
</feature>
<feature type="repeat" description="Xin" evidence="5">
    <location>
        <begin position="451"/>
        <end position="466"/>
    </location>
</feature>
<feature type="repeat" description="Xin" evidence="5">
    <location>
        <begin position="305"/>
        <end position="320"/>
    </location>
</feature>
<dbReference type="GO" id="GO:0001725">
    <property type="term" value="C:stress fiber"/>
    <property type="evidence" value="ECO:0007669"/>
    <property type="project" value="TreeGrafter"/>
</dbReference>
<evidence type="ECO:0000313" key="8">
    <source>
        <dbReference type="Proteomes" id="UP000694403"/>
    </source>
</evidence>
<feature type="repeat" description="Xin" evidence="5">
    <location>
        <begin position="637"/>
        <end position="652"/>
    </location>
</feature>
<name>A0A8C3T5E2_CHESE</name>
<feature type="repeat" description="Xin" evidence="5">
    <location>
        <begin position="935"/>
        <end position="950"/>
    </location>
</feature>
<feature type="compositionally biased region" description="Basic and acidic residues" evidence="6">
    <location>
        <begin position="1430"/>
        <end position="1444"/>
    </location>
</feature>
<feature type="repeat" description="Xin" evidence="5">
    <location>
        <begin position="488"/>
        <end position="503"/>
    </location>
</feature>
<dbReference type="PANTHER" id="PTHR22591">
    <property type="entry name" value="XIN"/>
    <property type="match status" value="1"/>
</dbReference>
<evidence type="ECO:0000256" key="3">
    <source>
        <dbReference type="ARBA" id="ARBA00022949"/>
    </source>
</evidence>
<feature type="region of interest" description="Disordered" evidence="6">
    <location>
        <begin position="2007"/>
        <end position="2106"/>
    </location>
</feature>
<feature type="region of interest" description="Disordered" evidence="6">
    <location>
        <begin position="1724"/>
        <end position="1873"/>
    </location>
</feature>
<feature type="repeat" description="Xin" evidence="5">
    <location>
        <begin position="787"/>
        <end position="802"/>
    </location>
</feature>
<dbReference type="GO" id="GO:0051015">
    <property type="term" value="F:actin filament binding"/>
    <property type="evidence" value="ECO:0007669"/>
    <property type="project" value="TreeGrafter"/>
</dbReference>
<feature type="compositionally biased region" description="Polar residues" evidence="6">
    <location>
        <begin position="38"/>
        <end position="53"/>
    </location>
</feature>
<feature type="region of interest" description="Disordered" evidence="6">
    <location>
        <begin position="1936"/>
        <end position="1976"/>
    </location>
</feature>
<feature type="compositionally biased region" description="Pro residues" evidence="6">
    <location>
        <begin position="1849"/>
        <end position="1858"/>
    </location>
</feature>
<feature type="repeat" description="Xin" evidence="5">
    <location>
        <begin position="561"/>
        <end position="576"/>
    </location>
</feature>
<feature type="region of interest" description="Disordered" evidence="6">
    <location>
        <begin position="146"/>
        <end position="179"/>
    </location>
</feature>
<evidence type="ECO:0000256" key="5">
    <source>
        <dbReference type="PROSITE-ProRule" id="PRU00721"/>
    </source>
</evidence>
<evidence type="ECO:0000256" key="4">
    <source>
        <dbReference type="ARBA" id="ARBA00023203"/>
    </source>
</evidence>
<dbReference type="GO" id="GO:0007015">
    <property type="term" value="P:actin filament organization"/>
    <property type="evidence" value="ECO:0007669"/>
    <property type="project" value="TreeGrafter"/>
</dbReference>
<feature type="repeat" description="Xin" evidence="5">
    <location>
        <begin position="523"/>
        <end position="538"/>
    </location>
</feature>
<proteinExistence type="inferred from homology"/>
<feature type="compositionally biased region" description="Low complexity" evidence="6">
    <location>
        <begin position="1564"/>
        <end position="1577"/>
    </location>
</feature>
<dbReference type="Proteomes" id="UP000694403">
    <property type="component" value="Unplaced"/>
</dbReference>
<comment type="similarity">
    <text evidence="5">Belongs to the Xin family.</text>
</comment>
<evidence type="ECO:0000256" key="6">
    <source>
        <dbReference type="SAM" id="MobiDB-lite"/>
    </source>
</evidence>
<feature type="compositionally biased region" description="Basic and acidic residues" evidence="6">
    <location>
        <begin position="2324"/>
        <end position="2333"/>
    </location>
</feature>
<feature type="repeat" description="Xin" evidence="5">
    <location>
        <begin position="898"/>
        <end position="913"/>
    </location>
</feature>
<dbReference type="Pfam" id="PF08043">
    <property type="entry name" value="Xin"/>
    <property type="match status" value="12"/>
</dbReference>
<feature type="repeat" description="Xin" evidence="5">
    <location>
        <begin position="749"/>
        <end position="764"/>
    </location>
</feature>
<feature type="region of interest" description="Disordered" evidence="6">
    <location>
        <begin position="2436"/>
        <end position="2457"/>
    </location>
</feature>
<comment type="domain">
    <text evidence="5">Xin repeats bind F-actin.</text>
</comment>
<evidence type="ECO:0000256" key="1">
    <source>
        <dbReference type="ARBA" id="ARBA00004282"/>
    </source>
</evidence>
<dbReference type="PANTHER" id="PTHR22591:SF2">
    <property type="entry name" value="XIN ACTIN-BINDING REPEAT-CONTAINING PROTEIN 1"/>
    <property type="match status" value="1"/>
</dbReference>
<feature type="repeat" description="Xin" evidence="5">
    <location>
        <begin position="710"/>
        <end position="725"/>
    </location>
</feature>
<feature type="region of interest" description="Disordered" evidence="6">
    <location>
        <begin position="1317"/>
        <end position="1352"/>
    </location>
</feature>
<feature type="repeat" description="Xin" evidence="5">
    <location>
        <begin position="414"/>
        <end position="429"/>
    </location>
</feature>
<feature type="compositionally biased region" description="Polar residues" evidence="6">
    <location>
        <begin position="2038"/>
        <end position="2066"/>
    </location>
</feature>
<keyword evidence="4 5" id="KW-0009">Actin-binding</keyword>
<dbReference type="GO" id="GO:0005925">
    <property type="term" value="C:focal adhesion"/>
    <property type="evidence" value="ECO:0007669"/>
    <property type="project" value="TreeGrafter"/>
</dbReference>
<reference evidence="7" key="2">
    <citation type="submission" date="2025-09" db="UniProtKB">
        <authorList>
            <consortium name="Ensembl"/>
        </authorList>
    </citation>
    <scope>IDENTIFICATION</scope>
</reference>
<keyword evidence="8" id="KW-1185">Reference proteome</keyword>
<feature type="region of interest" description="Disordered" evidence="6">
    <location>
        <begin position="1509"/>
        <end position="1593"/>
    </location>
</feature>
<evidence type="ECO:0000256" key="2">
    <source>
        <dbReference type="ARBA" id="ARBA00022737"/>
    </source>
</evidence>
<feature type="repeat" description="Xin" evidence="5">
    <location>
        <begin position="120"/>
        <end position="135"/>
    </location>
</feature>
<feature type="repeat" description="Xin" evidence="5">
    <location>
        <begin position="1000"/>
        <end position="1015"/>
    </location>
</feature>
<feature type="region of interest" description="Disordered" evidence="6">
    <location>
        <begin position="1052"/>
        <end position="1072"/>
    </location>
</feature>
<feature type="repeat" description="Xin" evidence="5">
    <location>
        <begin position="671"/>
        <end position="686"/>
    </location>
</feature>
<feature type="compositionally biased region" description="Basic and acidic residues" evidence="6">
    <location>
        <begin position="1936"/>
        <end position="1950"/>
    </location>
</feature>
<feature type="region of interest" description="Disordered" evidence="6">
    <location>
        <begin position="2306"/>
        <end position="2333"/>
    </location>
</feature>
<feature type="repeat" description="Xin" evidence="5">
    <location>
        <begin position="155"/>
        <end position="170"/>
    </location>
</feature>
<feature type="repeat" description="Xin" evidence="5">
    <location>
        <begin position="1038"/>
        <end position="1053"/>
    </location>
</feature>
<reference evidence="7" key="1">
    <citation type="submission" date="2025-08" db="UniProtKB">
        <authorList>
            <consortium name="Ensembl"/>
        </authorList>
    </citation>
    <scope>IDENTIFICATION</scope>
</reference>
<feature type="repeat" description="Xin" evidence="5">
    <location>
        <begin position="599"/>
        <end position="614"/>
    </location>
</feature>
<feature type="repeat" description="Xin" evidence="5">
    <location>
        <begin position="343"/>
        <end position="358"/>
    </location>
</feature>
<accession>A0A8C3T5E2</accession>
<sequence length="2591" mass="287981">MLTFKTVSPKMAELQNQTSSKVNGKKMEEDLPPPPLQDSFQASTSLAGSQDSNPLPPPKESFSKFYQQRQVNELKRLYRHMHPELRKNLEEAVTEDLAEMLSTEDPSAQASVNLDAVLPGEVQSMRWIFENWTLDSIGEHQATKKLAEEETIPSGDVKSTSRRFESQSLNGDGPSALTKVPATVHTKGDVRTARWLFETQPLDSLNKMYSDETDVQEAVLKEPVQRGDVKGAKQLFETYSLEALGHYSSVEEQSILQLKSEIQELKGDVKKTIKLFQTEPLCAIRDKTGNIHEIKSVCREEIQSNAVRTARWLFETQPLDTINKDTSKVKIIRGISLEEAGTRDVSGARWMFETQPLDAIKELTVEEKDFKASMDFVEGADVSKQRLLFETQPLDSLKGEVSDSGPAKEEVIGGDVKSTLWLFETQPMETLKDNFEVGHLKRVGLLEEERGDVKQRKHVFETCPLGSISKASSEDLLSASNIQEVMKGDVKSFKNLFETLPLDSIKQSDAEPITKQEEEIPAGDVKANQFLFETTPLYAIKDSFGNFHKVTSVSREQIMSGDVKNYKWMFETKPLDQFDDSTEKVDIIRGITKQEVIAGDVRTAKWLFETQPIDVIHHQVNQAEEHSSVKREVTQRGDVKTCRWLFETQPIDTLYEKVEKKQEGESSVPQADVKSYTWMFETQRLDSLKGQEEQYLQVSKAYCQDDLQGVDVKTVRYLFETEPLVTNASSETDSKKMVRYSSHVEIQSGEVSRVKEFFETKPLDVLGKLAAAKKENGVPADGNIEAGSVHKFTWLFENFPMDTLKNNTEGIQEIPPEKDIEGGDIGGKRFIFETYSLDQIHDKVDETEIKRIQEETMSKASIKSCTMLFESQPLYAIQDKEGEYHEVTSVKKEEIMKGDLKGARWLFETKPLDQIKKEEEVFVIRAVTQEDIKKGDVQSARWRFETEPLDSFSGGKRSVARTVDDVQKGDVQSNKQLFESQQVSQKKYVRMVSVSDVQQGDVRTSTWLFENQPIDSLKGESEVSASMTTVQREDSQKGEVKRCTWLFETQPMDSLKDPEGSASTSAPEAVPRADVKSTTWLFETTPLDKLSSSKHRTETEVKERTVRETLEGLCACRAIQHDGILIEANDVGSVRMVKYQFSRQRTPEIQKEEIVGGNLQRIMLQLLHRTNVEAQGMLVEEDEEGQIKVSPLQLLDPSEADKSKEELRDDVAKALQSLLSQDASIKKGMVMQETAVGSVKMTLYSLLHHSVQQDVVKGDVKSTIGNLLASSQEQRMMATVKREDNEKGNVHLYTSCIEKGDLDYLKNLQRESEIESLVCSQAEQEPAEPSQRDVQGAKTHALQQEEPADTVTAVAGQEGVKGAKRVLMCDGVSQETVLDRKAVHAGDTDSTAQCLGQTLSRPTGVGKEDIVCGAIQATTPSLQKAKNGSKKAEREERVSRDVKGVKSAPQGAASTKAAAQEDDMARSQCSVAGETSQTTKKAEEQALGSDLQAAMQSLRLATAEAKSIQHHVQSKLHKSTEEIHLASKQQAPSTSGPVTLQSTVRQQECAPAKQHQASATIRVQESSQSHASVSQKSMASHKKVSTSEEVQGGQHLCQESQVVPSADVSVKDALYTAKPVKPYVNPFIESDYKEQSVQEEREQDVMLRGDVKTAIRALQSAATEQRQVEKEDVVRGNLKAALQSLEKSNVNVSKGDFKAAMIYRNAGQSYSICKKENETQSISNQTAVVASGSQSDNDFPPPPPVAVMKTKCCPPTTQAREAAPSQPSKKDEALGCSAPMHNTLPKTLTPAFTKANDQRPSEKPAILPKPEITAPPRRKPIPPPKPERFRQEAPSRPASNSKGSLTKLLPPPLPPKPPGLSELSRAKTPPMNQAKDLCCSDASAQVGCGDGQSKCCTPQAPEANAVTVKNQNLEKKAPKNIIRTPLQRAEERYKAIKEEQGKQESVDSKTSKPLKNRVAGSETEQLTKEKAAAPRNCCPAEEIQGHRLSSGQENGCTLTSKQEWLDGCQTGLTNPESENKPGTSPKNQATLPRKGSATALNASPKTESASMSNTDGSWENQSTIQKNQRRQEEPSASSHQHSRDLFKEQQQVNSRQGGHLEVKREQLAEKPVVVMREKPCRETEDERRKRLSFHKEEIMKGSVKEAMEIFENLRRQEELQEILTRVKEFEEETFKVDVKALKSFFENVPEWVVHQKTHQVTQQHKAEKAEQTAKEDSDSVSSVELAFEDLERASAEIIHLKEQTLARLLDIEEAIRKALYSVSNLKSESDIAGLSGLFKESLGNAQSPATSNNIRKISIVSSKAKQEKVAQGTQNATSVGRANGSEKTEMPKGELEVPCIIQQRVNSPSSPSYISIESAARKPAESPRMAYSPWDAPLQDYPDMPGKRDTFTQDIFNSLTRKSVESGGCNPAPLENEQEPIQMKIGSNSIRQHHLSNPERQLSSNSDKERCALDSSKDSCHGAIKGGFSDYKAPLNTSSPQNPRRQKSILELQTGPDGSKLYGATRTVTEQYEEVDEFGNKIITSSTTVTKQSETQTSSTCNVVSPPRYEITASPLLRRYLNSPGEDFHSNGSFQERGVVFVTFGNSKSKK</sequence>
<keyword evidence="3" id="KW-0965">Cell junction</keyword>
<feature type="repeat" description="Xin" evidence="5">
    <location>
        <begin position="380"/>
        <end position="395"/>
    </location>
</feature>
<feature type="compositionally biased region" description="Basic and acidic residues" evidence="6">
    <location>
        <begin position="2446"/>
        <end position="2457"/>
    </location>
</feature>
<dbReference type="PROSITE" id="PS51389">
    <property type="entry name" value="XIN"/>
    <property type="match status" value="25"/>
</dbReference>
<dbReference type="Ensembl" id="ENSCSRT00000023046.1">
    <property type="protein sequence ID" value="ENSCSRP00000022074.1"/>
    <property type="gene ID" value="ENSCSRG00000016674.1"/>
</dbReference>